<keyword evidence="4" id="KW-1185">Reference proteome</keyword>
<feature type="transmembrane region" description="Helical" evidence="1">
    <location>
        <begin position="241"/>
        <end position="265"/>
    </location>
</feature>
<evidence type="ECO:0000256" key="1">
    <source>
        <dbReference type="SAM" id="Phobius"/>
    </source>
</evidence>
<keyword evidence="1" id="KW-0812">Transmembrane</keyword>
<feature type="domain" description="DUF4349" evidence="2">
    <location>
        <begin position="63"/>
        <end position="266"/>
    </location>
</feature>
<evidence type="ECO:0000259" key="2">
    <source>
        <dbReference type="Pfam" id="PF14257"/>
    </source>
</evidence>
<reference evidence="3 4" key="1">
    <citation type="journal article" date="2023" name="Microbiol. Resour. Announc.">
        <title>Complete Genome Sequence of Imperialibacter roseus strain P4T.</title>
        <authorList>
            <person name="Tizabi D.R."/>
            <person name="Bachvaroff T."/>
            <person name="Hill R.T."/>
        </authorList>
    </citation>
    <scope>NUCLEOTIDE SEQUENCE [LARGE SCALE GENOMIC DNA]</scope>
    <source>
        <strain evidence="3 4">P4T</strain>
    </source>
</reference>
<sequence>MNNTIKLTGLALVLLFTQCGNNNSGGEPMGFSSEMAPAADRKMAAAEEDPQMHTGDAPNTIERKLIREGNMRFKTENVSKTRTFLDSAVTAHGGYVFNENMYKNEGMIEQSVAVRIPDDKFEVFMAAISSYAGKVDSKNVNAIDVTEEYVDVETRLKTKKELETRYIDLLKQAKTVTDMVAIEAQLGQVRTDIESMQGRMNYLQNRVKFATLWINFYQTDSEGFGFFYKVGSGFGVGWAKFLGFMVWTVELWPFVLIILIIVIIVRIRRGRRNI</sequence>
<protein>
    <submittedName>
        <fullName evidence="3">DUF4349 domain-containing protein</fullName>
    </submittedName>
</protein>
<dbReference type="Pfam" id="PF14257">
    <property type="entry name" value="DUF4349"/>
    <property type="match status" value="1"/>
</dbReference>
<evidence type="ECO:0000313" key="4">
    <source>
        <dbReference type="Proteomes" id="UP001302349"/>
    </source>
</evidence>
<dbReference type="RefSeq" id="WP_317490609.1">
    <property type="nucleotide sequence ID" value="NZ_CP136051.1"/>
</dbReference>
<name>A0ABZ0ITM8_9BACT</name>
<dbReference type="EMBL" id="CP136051">
    <property type="protein sequence ID" value="WOK07961.1"/>
    <property type="molecule type" value="Genomic_DNA"/>
</dbReference>
<dbReference type="Proteomes" id="UP001302349">
    <property type="component" value="Chromosome"/>
</dbReference>
<proteinExistence type="predicted"/>
<dbReference type="InterPro" id="IPR025645">
    <property type="entry name" value="DUF4349"/>
</dbReference>
<keyword evidence="1" id="KW-0472">Membrane</keyword>
<accession>A0ABZ0ITM8</accession>
<organism evidence="3 4">
    <name type="scientific">Imperialibacter roseus</name>
    <dbReference type="NCBI Taxonomy" id="1324217"/>
    <lineage>
        <taxon>Bacteria</taxon>
        <taxon>Pseudomonadati</taxon>
        <taxon>Bacteroidota</taxon>
        <taxon>Cytophagia</taxon>
        <taxon>Cytophagales</taxon>
        <taxon>Flammeovirgaceae</taxon>
        <taxon>Imperialibacter</taxon>
    </lineage>
</organism>
<gene>
    <name evidence="3" type="ORF">RT717_04870</name>
</gene>
<evidence type="ECO:0000313" key="3">
    <source>
        <dbReference type="EMBL" id="WOK07961.1"/>
    </source>
</evidence>
<keyword evidence="1" id="KW-1133">Transmembrane helix</keyword>